<proteinExistence type="predicted"/>
<protein>
    <submittedName>
        <fullName evidence="1">Uncharacterized protein</fullName>
    </submittedName>
</protein>
<organism evidence="1 2">
    <name type="scientific">Lunatimonas lonarensis</name>
    <dbReference type="NCBI Taxonomy" id="1232681"/>
    <lineage>
        <taxon>Bacteria</taxon>
        <taxon>Pseudomonadati</taxon>
        <taxon>Bacteroidota</taxon>
        <taxon>Cytophagia</taxon>
        <taxon>Cytophagales</taxon>
        <taxon>Cyclobacteriaceae</taxon>
    </lineage>
</organism>
<dbReference type="EMBL" id="AQHR01000056">
    <property type="protein sequence ID" value="EON77447.1"/>
    <property type="molecule type" value="Genomic_DNA"/>
</dbReference>
<keyword evidence="2" id="KW-1185">Reference proteome</keyword>
<name>R7ZTN8_9BACT</name>
<comment type="caution">
    <text evidence="1">The sequence shown here is derived from an EMBL/GenBank/DDBJ whole genome shotgun (WGS) entry which is preliminary data.</text>
</comment>
<dbReference type="Proteomes" id="UP000013909">
    <property type="component" value="Unassembled WGS sequence"/>
</dbReference>
<reference evidence="1 2" key="1">
    <citation type="submission" date="2013-02" db="EMBL/GenBank/DDBJ databases">
        <title>A novel strain isolated from Lonar lake, Maharashtra, India.</title>
        <authorList>
            <person name="Singh A."/>
        </authorList>
    </citation>
    <scope>NUCLEOTIDE SEQUENCE [LARGE SCALE GENOMIC DNA]</scope>
    <source>
        <strain evidence="1 2">AK24</strain>
    </source>
</reference>
<evidence type="ECO:0000313" key="1">
    <source>
        <dbReference type="EMBL" id="EON77447.1"/>
    </source>
</evidence>
<gene>
    <name evidence="1" type="ORF">ADIS_2098</name>
</gene>
<dbReference type="AlphaFoldDB" id="R7ZTN8"/>
<sequence>MADWEKTLKMGKNKNVNRTEISLQAGFMVILGKNLVKSDGSES</sequence>
<accession>R7ZTN8</accession>
<evidence type="ECO:0000313" key="2">
    <source>
        <dbReference type="Proteomes" id="UP000013909"/>
    </source>
</evidence>